<evidence type="ECO:0000256" key="2">
    <source>
        <dbReference type="SAM" id="Phobius"/>
    </source>
</evidence>
<feature type="compositionally biased region" description="Pro residues" evidence="1">
    <location>
        <begin position="63"/>
        <end position="72"/>
    </location>
</feature>
<comment type="caution">
    <text evidence="3">The sequence shown here is derived from an EMBL/GenBank/DDBJ whole genome shotgun (WGS) entry which is preliminary data.</text>
</comment>
<accession>A0A919MMG3</accession>
<sequence>MTEGVYVSEQHQARRRRKIVSVVAGAVVVLGAGSYGAATWLAGRDATATREPGALAPLVSEPPMEPSAPPESPSASPSMETPAPGLGPATKAGVRQSSRPSPTPSAPVMADEELASAQVSRLIQPRPARSGINAASQENRVTVRHEVTPDGANVRVVSARYDLTQSWQKLWVADVGRPIGSVRCTQNFRADGQPVDQVRPGLLLCWRTSAGKSVVAIATGRPQETYVAAVVEREWSVLR</sequence>
<feature type="region of interest" description="Disordered" evidence="1">
    <location>
        <begin position="56"/>
        <end position="108"/>
    </location>
</feature>
<keyword evidence="2" id="KW-1133">Transmembrane helix</keyword>
<keyword evidence="2" id="KW-0472">Membrane</keyword>
<proteinExistence type="predicted"/>
<evidence type="ECO:0000256" key="1">
    <source>
        <dbReference type="SAM" id="MobiDB-lite"/>
    </source>
</evidence>
<keyword evidence="2" id="KW-0812">Transmembrane</keyword>
<protein>
    <submittedName>
        <fullName evidence="3">Uncharacterized protein</fullName>
    </submittedName>
</protein>
<reference evidence="3" key="1">
    <citation type="submission" date="2021-01" db="EMBL/GenBank/DDBJ databases">
        <title>Whole genome shotgun sequence of Actinoplanes rishiriensis NBRC 108556.</title>
        <authorList>
            <person name="Komaki H."/>
            <person name="Tamura T."/>
        </authorList>
    </citation>
    <scope>NUCLEOTIDE SEQUENCE</scope>
    <source>
        <strain evidence="3">NBRC 108556</strain>
    </source>
</reference>
<evidence type="ECO:0000313" key="4">
    <source>
        <dbReference type="Proteomes" id="UP000636960"/>
    </source>
</evidence>
<dbReference type="AlphaFoldDB" id="A0A919MMG3"/>
<feature type="transmembrane region" description="Helical" evidence="2">
    <location>
        <begin position="19"/>
        <end position="42"/>
    </location>
</feature>
<name>A0A919MMG3_9ACTN</name>
<dbReference type="EMBL" id="BOMV01000004">
    <property type="protein sequence ID" value="GIE92931.1"/>
    <property type="molecule type" value="Genomic_DNA"/>
</dbReference>
<evidence type="ECO:0000313" key="3">
    <source>
        <dbReference type="EMBL" id="GIE92931.1"/>
    </source>
</evidence>
<dbReference type="RefSeq" id="WP_203778779.1">
    <property type="nucleotide sequence ID" value="NZ_BOMV01000004.1"/>
</dbReference>
<feature type="compositionally biased region" description="Low complexity" evidence="1">
    <location>
        <begin position="73"/>
        <end position="84"/>
    </location>
</feature>
<gene>
    <name evidence="3" type="ORF">Ari01nite_03960</name>
</gene>
<organism evidence="3 4">
    <name type="scientific">Paractinoplanes rishiriensis</name>
    <dbReference type="NCBI Taxonomy" id="1050105"/>
    <lineage>
        <taxon>Bacteria</taxon>
        <taxon>Bacillati</taxon>
        <taxon>Actinomycetota</taxon>
        <taxon>Actinomycetes</taxon>
        <taxon>Micromonosporales</taxon>
        <taxon>Micromonosporaceae</taxon>
        <taxon>Paractinoplanes</taxon>
    </lineage>
</organism>
<dbReference type="Proteomes" id="UP000636960">
    <property type="component" value="Unassembled WGS sequence"/>
</dbReference>
<keyword evidence="4" id="KW-1185">Reference proteome</keyword>